<comment type="caution">
    <text evidence="1">The sequence shown here is derived from an EMBL/GenBank/DDBJ whole genome shotgun (WGS) entry which is preliminary data.</text>
</comment>
<dbReference type="EMBL" id="SDMP01000001">
    <property type="protein sequence ID" value="RYR78542.1"/>
    <property type="molecule type" value="Genomic_DNA"/>
</dbReference>
<proteinExistence type="predicted"/>
<evidence type="ECO:0000313" key="1">
    <source>
        <dbReference type="EMBL" id="RYR78542.1"/>
    </source>
</evidence>
<dbReference type="Proteomes" id="UP000289738">
    <property type="component" value="Chromosome A01"/>
</dbReference>
<dbReference type="PANTHER" id="PTHR47718:SF13">
    <property type="entry name" value="OS09G0290500 PROTEIN"/>
    <property type="match status" value="1"/>
</dbReference>
<evidence type="ECO:0000313" key="2">
    <source>
        <dbReference type="Proteomes" id="UP000289738"/>
    </source>
</evidence>
<dbReference type="PANTHER" id="PTHR47718">
    <property type="entry name" value="OS01G0519700 PROTEIN"/>
    <property type="match status" value="1"/>
</dbReference>
<dbReference type="AlphaFoldDB" id="A0A445ET66"/>
<gene>
    <name evidence="1" type="ORF">Ahy_A01g003367</name>
</gene>
<sequence length="165" mass="19929">MLKQHRELSMSVRRTIENNEEASIRPSKTYQSFVAAAGIHHELNFIEKELRNYITREHNSLLVYLAHHEEDSKQIKWLQQTPRNRTRNEPLWSCGQQVAFGYFFAKLYEDRHIWIPIYLNHHFWVGMRSTQRSEIMHTFFNKFIIRNSSLIQFVKQYDNCLGSRE</sequence>
<accession>A0A445ET66</accession>
<protein>
    <submittedName>
        <fullName evidence="1">Uncharacterized protein</fullName>
    </submittedName>
</protein>
<keyword evidence="2" id="KW-1185">Reference proteome</keyword>
<organism evidence="1 2">
    <name type="scientific">Arachis hypogaea</name>
    <name type="common">Peanut</name>
    <dbReference type="NCBI Taxonomy" id="3818"/>
    <lineage>
        <taxon>Eukaryota</taxon>
        <taxon>Viridiplantae</taxon>
        <taxon>Streptophyta</taxon>
        <taxon>Embryophyta</taxon>
        <taxon>Tracheophyta</taxon>
        <taxon>Spermatophyta</taxon>
        <taxon>Magnoliopsida</taxon>
        <taxon>eudicotyledons</taxon>
        <taxon>Gunneridae</taxon>
        <taxon>Pentapetalae</taxon>
        <taxon>rosids</taxon>
        <taxon>fabids</taxon>
        <taxon>Fabales</taxon>
        <taxon>Fabaceae</taxon>
        <taxon>Papilionoideae</taxon>
        <taxon>50 kb inversion clade</taxon>
        <taxon>dalbergioids sensu lato</taxon>
        <taxon>Dalbergieae</taxon>
        <taxon>Pterocarpus clade</taxon>
        <taxon>Arachis</taxon>
    </lineage>
</organism>
<name>A0A445ET66_ARAHY</name>
<reference evidence="1 2" key="1">
    <citation type="submission" date="2019-01" db="EMBL/GenBank/DDBJ databases">
        <title>Sequencing of cultivated peanut Arachis hypogaea provides insights into genome evolution and oil improvement.</title>
        <authorList>
            <person name="Chen X."/>
        </authorList>
    </citation>
    <scope>NUCLEOTIDE SEQUENCE [LARGE SCALE GENOMIC DNA]</scope>
    <source>
        <strain evidence="2">cv. Fuhuasheng</strain>
        <tissue evidence="1">Leaves</tissue>
    </source>
</reference>